<feature type="compositionally biased region" description="Basic and acidic residues" evidence="1">
    <location>
        <begin position="92"/>
        <end position="106"/>
    </location>
</feature>
<gene>
    <name evidence="2" type="ORF">EYF80_011985</name>
</gene>
<proteinExistence type="predicted"/>
<sequence>MFMIIREPLSGGGSGGGSAPSEKSAKQVQAAIKRKLEKQKQRSSGQAGGVGVIQSAQPPRMHRKAGQFPQMTAAAFEDRESLEEELEDMMEEPQKGEREEPQRGEREEEEEEEEPSNLLPIVNSMFGQRLVDDL</sequence>
<evidence type="ECO:0000313" key="2">
    <source>
        <dbReference type="EMBL" id="TNN77687.1"/>
    </source>
</evidence>
<feature type="region of interest" description="Disordered" evidence="1">
    <location>
        <begin position="1"/>
        <end position="134"/>
    </location>
</feature>
<dbReference type="EMBL" id="SRLO01000080">
    <property type="protein sequence ID" value="TNN77687.1"/>
    <property type="molecule type" value="Genomic_DNA"/>
</dbReference>
<comment type="caution">
    <text evidence="2">The sequence shown here is derived from an EMBL/GenBank/DDBJ whole genome shotgun (WGS) entry which is preliminary data.</text>
</comment>
<dbReference type="Proteomes" id="UP000314294">
    <property type="component" value="Unassembled WGS sequence"/>
</dbReference>
<accession>A0A4Z2IIR5</accession>
<protein>
    <submittedName>
        <fullName evidence="2">Uncharacterized protein</fullName>
    </submittedName>
</protein>
<evidence type="ECO:0000256" key="1">
    <source>
        <dbReference type="SAM" id="MobiDB-lite"/>
    </source>
</evidence>
<dbReference type="AlphaFoldDB" id="A0A4Z2IIR5"/>
<organism evidence="2 3">
    <name type="scientific">Liparis tanakae</name>
    <name type="common">Tanaka's snailfish</name>
    <dbReference type="NCBI Taxonomy" id="230148"/>
    <lineage>
        <taxon>Eukaryota</taxon>
        <taxon>Metazoa</taxon>
        <taxon>Chordata</taxon>
        <taxon>Craniata</taxon>
        <taxon>Vertebrata</taxon>
        <taxon>Euteleostomi</taxon>
        <taxon>Actinopterygii</taxon>
        <taxon>Neopterygii</taxon>
        <taxon>Teleostei</taxon>
        <taxon>Neoteleostei</taxon>
        <taxon>Acanthomorphata</taxon>
        <taxon>Eupercaria</taxon>
        <taxon>Perciformes</taxon>
        <taxon>Cottioidei</taxon>
        <taxon>Cottales</taxon>
        <taxon>Liparidae</taxon>
        <taxon>Liparis</taxon>
    </lineage>
</organism>
<keyword evidence="3" id="KW-1185">Reference proteome</keyword>
<reference evidence="2 3" key="1">
    <citation type="submission" date="2019-03" db="EMBL/GenBank/DDBJ databases">
        <title>First draft genome of Liparis tanakae, snailfish: a comprehensive survey of snailfish specific genes.</title>
        <authorList>
            <person name="Kim W."/>
            <person name="Song I."/>
            <person name="Jeong J.-H."/>
            <person name="Kim D."/>
            <person name="Kim S."/>
            <person name="Ryu S."/>
            <person name="Song J.Y."/>
            <person name="Lee S.K."/>
        </authorList>
    </citation>
    <scope>NUCLEOTIDE SEQUENCE [LARGE SCALE GENOMIC DNA]</scope>
    <source>
        <tissue evidence="2">Muscle</tissue>
    </source>
</reference>
<feature type="compositionally biased region" description="Acidic residues" evidence="1">
    <location>
        <begin position="80"/>
        <end position="91"/>
    </location>
</feature>
<evidence type="ECO:0000313" key="3">
    <source>
        <dbReference type="Proteomes" id="UP000314294"/>
    </source>
</evidence>
<name>A0A4Z2IIR5_9TELE</name>